<proteinExistence type="predicted"/>
<dbReference type="InterPro" id="IPR017745">
    <property type="entry name" value="BcsE"/>
</dbReference>
<gene>
    <name evidence="3" type="primary">bcsE</name>
    <name evidence="3" type="ORF">QEG54_004133</name>
</gene>
<dbReference type="EMBL" id="ABLOKC030000028">
    <property type="protein sequence ID" value="EML1473335.1"/>
    <property type="molecule type" value="Genomic_DNA"/>
</dbReference>
<evidence type="ECO:0000313" key="3">
    <source>
        <dbReference type="EMBL" id="EML1473335.1"/>
    </source>
</evidence>
<organism evidence="3">
    <name type="scientific">Pluralibacter gergoviae</name>
    <name type="common">Enterobacter gergoviae</name>
    <dbReference type="NCBI Taxonomy" id="61647"/>
    <lineage>
        <taxon>Bacteria</taxon>
        <taxon>Pseudomonadati</taxon>
        <taxon>Pseudomonadota</taxon>
        <taxon>Gammaproteobacteria</taxon>
        <taxon>Enterobacterales</taxon>
        <taxon>Enterobacteriaceae</taxon>
        <taxon>Pluralibacter</taxon>
    </lineage>
</organism>
<evidence type="ECO:0000256" key="1">
    <source>
        <dbReference type="NCBIfam" id="TIGR03369"/>
    </source>
</evidence>
<reference evidence="3" key="1">
    <citation type="submission" date="2024-02" db="EMBL/GenBank/DDBJ databases">
        <authorList>
            <consortium name="Clinical and Environmental Microbiology Branch: Whole genome sequencing antimicrobial resistance pathogens in the healthcare setting"/>
        </authorList>
    </citation>
    <scope>NUCLEOTIDE SEQUENCE</scope>
    <source>
        <strain evidence="3">2021DK-00143</strain>
    </source>
</reference>
<feature type="region of interest" description="Disordered" evidence="2">
    <location>
        <begin position="501"/>
        <end position="523"/>
    </location>
</feature>
<dbReference type="GO" id="GO:0035438">
    <property type="term" value="F:cyclic-di-GMP binding"/>
    <property type="evidence" value="ECO:0007669"/>
    <property type="project" value="InterPro"/>
</dbReference>
<sequence>MEGKVTPVFSFGIQSLWSEVSHMPAGGVWWVNVERRQDAVRLLNQTVAMQEEHARVAVITMSENPHHIVKIDQDQGPQKIDLFSMPNEQDSLYFLRRDLLCSLNPTNYLFIILIADSIWENIPLTRLKHWLNKNQRWASDYQCSLLILNYGTGTDTRQSALFNQHQSLSGLARLHYQGDNHLFDITFWRNEQGVSAHQQLTIINMDDRWLISENEIADVQPRSDEQQVLCTAIALEGAPLLSEYWSVFDSNSELFNAARSAQAATLLFSVETIAQIEPLAREIHTLRRQRGNALKIVVREVIACLRTPDERLLLGCGANLIIPWNAPLSRGLTLIESVQRQLFQRHVPDDLRPLLEMTHPLALRGFQKWDDFCDGVLSVLDHPLLAPDTRGVMVALRPVPGLRAEQALTLCRPSRTGDIVTIGNNTLILFLVFCRINDIEIALNHIFPLPIGDIFTHRKVWYEDRQLRSELIEMQANSAKDWTPPLPPTVKKSAVINATHDGRGWRRTPKPRRLLDAEGSSGK</sequence>
<accession>A0AAI9DPH7</accession>
<protein>
    <recommendedName>
        <fullName evidence="1">Cellulose biosynthesis protein BcsE</fullName>
    </recommendedName>
</protein>
<comment type="caution">
    <text evidence="3">The sequence shown here is derived from an EMBL/GenBank/DDBJ whole genome shotgun (WGS) entry which is preliminary data.</text>
</comment>
<dbReference type="AlphaFoldDB" id="A0AAI9DPH7"/>
<evidence type="ECO:0000256" key="2">
    <source>
        <dbReference type="SAM" id="MobiDB-lite"/>
    </source>
</evidence>
<name>A0AAI9DPH7_PLUGE</name>
<dbReference type="Pfam" id="PF10995">
    <property type="entry name" value="CBP_BcsE"/>
    <property type="match status" value="1"/>
</dbReference>
<dbReference type="NCBIfam" id="TIGR03369">
    <property type="entry name" value="cellulose_bcsE"/>
    <property type="match status" value="1"/>
</dbReference>